<organism evidence="1 2">
    <name type="scientific">Peptoclostridium acidaminophilum DSM 3953</name>
    <dbReference type="NCBI Taxonomy" id="1286171"/>
    <lineage>
        <taxon>Bacteria</taxon>
        <taxon>Bacillati</taxon>
        <taxon>Bacillota</taxon>
        <taxon>Clostridia</taxon>
        <taxon>Peptostreptococcales</taxon>
        <taxon>Peptoclostridiaceae</taxon>
        <taxon>Peptoclostridium</taxon>
    </lineage>
</organism>
<dbReference type="EMBL" id="CP007452">
    <property type="protein sequence ID" value="AHM55930.1"/>
    <property type="molecule type" value="Genomic_DNA"/>
</dbReference>
<dbReference type="AlphaFoldDB" id="W8T4Y5"/>
<protein>
    <submittedName>
        <fullName evidence="1">Uncharacterized protein</fullName>
    </submittedName>
</protein>
<name>W8T4Y5_PEPAC</name>
<evidence type="ECO:0000313" key="1">
    <source>
        <dbReference type="EMBL" id="AHM55930.1"/>
    </source>
</evidence>
<gene>
    <name evidence="1" type="ORF">EAL2_c06280</name>
</gene>
<proteinExistence type="predicted"/>
<accession>W8T4Y5</accession>
<dbReference type="Proteomes" id="UP000019591">
    <property type="component" value="Chromosome"/>
</dbReference>
<dbReference type="KEGG" id="eac:EAL2_c06280"/>
<sequence>MKHYQGENVESIDKFLEEISEYNGVRFIDLGESKIVEVCDKLKKLTENF</sequence>
<dbReference type="HOGENOM" id="CLU_3135754_0_0_9"/>
<evidence type="ECO:0000313" key="2">
    <source>
        <dbReference type="Proteomes" id="UP000019591"/>
    </source>
</evidence>
<reference evidence="1 2" key="1">
    <citation type="journal article" date="2014" name="Genome Announc.">
        <title>Complete Genome Sequence of Amino Acid-Utilizing Eubacterium acidaminophilum al-2 (DSM 3953).</title>
        <authorList>
            <person name="Poehlein A."/>
            <person name="Andreesen J.R."/>
            <person name="Daniel R."/>
        </authorList>
    </citation>
    <scope>NUCLEOTIDE SEQUENCE [LARGE SCALE GENOMIC DNA]</scope>
    <source>
        <strain evidence="1 2">DSM 3953</strain>
    </source>
</reference>
<keyword evidence="2" id="KW-1185">Reference proteome</keyword>